<reference evidence="6 7" key="1">
    <citation type="journal article" date="2016" name="Sci. Rep.">
        <title>The Dendrobium catenatum Lindl. genome sequence provides insights into polysaccharide synthase, floral development and adaptive evolution.</title>
        <authorList>
            <person name="Zhang G.Q."/>
            <person name="Xu Q."/>
            <person name="Bian C."/>
            <person name="Tsai W.C."/>
            <person name="Yeh C.M."/>
            <person name="Liu K.W."/>
            <person name="Yoshida K."/>
            <person name="Zhang L.S."/>
            <person name="Chang S.B."/>
            <person name="Chen F."/>
            <person name="Shi Y."/>
            <person name="Su Y.Y."/>
            <person name="Zhang Y.Q."/>
            <person name="Chen L.J."/>
            <person name="Yin Y."/>
            <person name="Lin M."/>
            <person name="Huang H."/>
            <person name="Deng H."/>
            <person name="Wang Z.W."/>
            <person name="Zhu S.L."/>
            <person name="Zhao X."/>
            <person name="Deng C."/>
            <person name="Niu S.C."/>
            <person name="Huang J."/>
            <person name="Wang M."/>
            <person name="Liu G.H."/>
            <person name="Yang H.J."/>
            <person name="Xiao X.J."/>
            <person name="Hsiao Y.Y."/>
            <person name="Wu W.L."/>
            <person name="Chen Y.Y."/>
            <person name="Mitsuda N."/>
            <person name="Ohme-Takagi M."/>
            <person name="Luo Y.B."/>
            <person name="Van de Peer Y."/>
            <person name="Liu Z.J."/>
        </authorList>
    </citation>
    <scope>NUCLEOTIDE SEQUENCE [LARGE SCALE GENOMIC DNA]</scope>
    <source>
        <tissue evidence="6">The whole plant</tissue>
    </source>
</reference>
<evidence type="ECO:0000313" key="6">
    <source>
        <dbReference type="EMBL" id="PKU62241.1"/>
    </source>
</evidence>
<dbReference type="InterPro" id="IPR045851">
    <property type="entry name" value="AMP-bd_C_sf"/>
</dbReference>
<name>A0A2I0VFP9_9ASPA</name>
<dbReference type="InterPro" id="IPR042099">
    <property type="entry name" value="ANL_N_sf"/>
</dbReference>
<dbReference type="GO" id="GO:0016874">
    <property type="term" value="F:ligase activity"/>
    <property type="evidence" value="ECO:0007669"/>
    <property type="project" value="UniProtKB-KW"/>
</dbReference>
<evidence type="ECO:0000259" key="5">
    <source>
        <dbReference type="Pfam" id="PF13193"/>
    </source>
</evidence>
<evidence type="ECO:0000256" key="1">
    <source>
        <dbReference type="ARBA" id="ARBA00006432"/>
    </source>
</evidence>
<dbReference type="PANTHER" id="PTHR43859">
    <property type="entry name" value="ACYL-ACTIVATING ENZYME"/>
    <property type="match status" value="1"/>
</dbReference>
<sequence length="356" mass="39348">MFHCNGWTFTWGIAARGGTNVCIRSTSAEVMYKAIADHGVTHMCCAPVVFNILFDSREAEDHKKTTNFSVEVLTGGAPPPASLLEKVKKMGFHVTHAYGMTEATGAALVCEWRAEWNQLPAEQRVRLKARQGISVLSLSEVDVKETSGLTMKSVPRDGKAVGEIVLRGSSVMKGYFKNEKATAEAFRDGWFLTGDVGVVHPDGYLEIKDRIKDIIISGGENICSMEVEKVLHSYYKVLEAAVVAMPHACWGETPCAFVVVKGEVENVTEDEILAYCGSNMPRFMVPRKVVFLEELPKNSTGKIEKKKLREMAREFKTGMVKSERSSLHGAKIKKTEKKTTAHSEQSVEQVPGMSRL</sequence>
<accession>A0A2I0VFP9</accession>
<keyword evidence="2 6" id="KW-0436">Ligase</keyword>
<dbReference type="FunFam" id="3.30.300.30:FF:000008">
    <property type="entry name" value="2,3-dihydroxybenzoate-AMP ligase"/>
    <property type="match status" value="1"/>
</dbReference>
<feature type="domain" description="AMP-dependent synthetase/ligase" evidence="4">
    <location>
        <begin position="1"/>
        <end position="176"/>
    </location>
</feature>
<feature type="region of interest" description="Disordered" evidence="3">
    <location>
        <begin position="319"/>
        <end position="356"/>
    </location>
</feature>
<reference evidence="6 7" key="2">
    <citation type="journal article" date="2017" name="Nature">
        <title>The Apostasia genome and the evolution of orchids.</title>
        <authorList>
            <person name="Zhang G.Q."/>
            <person name="Liu K.W."/>
            <person name="Li Z."/>
            <person name="Lohaus R."/>
            <person name="Hsiao Y.Y."/>
            <person name="Niu S.C."/>
            <person name="Wang J.Y."/>
            <person name="Lin Y.C."/>
            <person name="Xu Q."/>
            <person name="Chen L.J."/>
            <person name="Yoshida K."/>
            <person name="Fujiwara S."/>
            <person name="Wang Z.W."/>
            <person name="Zhang Y.Q."/>
            <person name="Mitsuda N."/>
            <person name="Wang M."/>
            <person name="Liu G.H."/>
            <person name="Pecoraro L."/>
            <person name="Huang H.X."/>
            <person name="Xiao X.J."/>
            <person name="Lin M."/>
            <person name="Wu X.Y."/>
            <person name="Wu W.L."/>
            <person name="Chen Y.Y."/>
            <person name="Chang S.B."/>
            <person name="Sakamoto S."/>
            <person name="Ohme-Takagi M."/>
            <person name="Yagi M."/>
            <person name="Zeng S.J."/>
            <person name="Shen C.Y."/>
            <person name="Yeh C.M."/>
            <person name="Luo Y.B."/>
            <person name="Tsai W.C."/>
            <person name="Van de Peer Y."/>
            <person name="Liu Z.J."/>
        </authorList>
    </citation>
    <scope>NUCLEOTIDE SEQUENCE [LARGE SCALE GENOMIC DNA]</scope>
    <source>
        <tissue evidence="6">The whole plant</tissue>
    </source>
</reference>
<dbReference type="InterPro" id="IPR000873">
    <property type="entry name" value="AMP-dep_synth/lig_dom"/>
</dbReference>
<protein>
    <submittedName>
        <fullName evidence="6">Butyrate--CoA ligase AAE11, peroxisomal</fullName>
    </submittedName>
</protein>
<dbReference type="EMBL" id="KZ503684">
    <property type="protein sequence ID" value="PKU62241.1"/>
    <property type="molecule type" value="Genomic_DNA"/>
</dbReference>
<evidence type="ECO:0000256" key="2">
    <source>
        <dbReference type="ARBA" id="ARBA00022598"/>
    </source>
</evidence>
<dbReference type="AlphaFoldDB" id="A0A2I0VFP9"/>
<proteinExistence type="inferred from homology"/>
<dbReference type="Gene3D" id="3.30.300.30">
    <property type="match status" value="1"/>
</dbReference>
<evidence type="ECO:0000259" key="4">
    <source>
        <dbReference type="Pfam" id="PF00501"/>
    </source>
</evidence>
<dbReference type="Proteomes" id="UP000233837">
    <property type="component" value="Unassembled WGS sequence"/>
</dbReference>
<evidence type="ECO:0000313" key="7">
    <source>
        <dbReference type="Proteomes" id="UP000233837"/>
    </source>
</evidence>
<evidence type="ECO:0000256" key="3">
    <source>
        <dbReference type="SAM" id="MobiDB-lite"/>
    </source>
</evidence>
<dbReference type="PANTHER" id="PTHR43859:SF2">
    <property type="entry name" value="BUTYRATE--COA LIGASE AAE11, PEROXISOMAL"/>
    <property type="match status" value="1"/>
</dbReference>
<dbReference type="Pfam" id="PF00501">
    <property type="entry name" value="AMP-binding"/>
    <property type="match status" value="1"/>
</dbReference>
<dbReference type="Pfam" id="PF13193">
    <property type="entry name" value="AMP-binding_C"/>
    <property type="match status" value="1"/>
</dbReference>
<dbReference type="STRING" id="906689.A0A2I0VFP9"/>
<comment type="similarity">
    <text evidence="1">Belongs to the ATP-dependent AMP-binding enzyme family.</text>
</comment>
<feature type="domain" description="AMP-binding enzyme C-terminal" evidence="5">
    <location>
        <begin position="226"/>
        <end position="302"/>
    </location>
</feature>
<dbReference type="Gene3D" id="3.40.50.12780">
    <property type="entry name" value="N-terminal domain of ligase-like"/>
    <property type="match status" value="1"/>
</dbReference>
<dbReference type="InterPro" id="IPR025110">
    <property type="entry name" value="AMP-bd_C"/>
</dbReference>
<keyword evidence="7" id="KW-1185">Reference proteome</keyword>
<organism evidence="6 7">
    <name type="scientific">Dendrobium catenatum</name>
    <dbReference type="NCBI Taxonomy" id="906689"/>
    <lineage>
        <taxon>Eukaryota</taxon>
        <taxon>Viridiplantae</taxon>
        <taxon>Streptophyta</taxon>
        <taxon>Embryophyta</taxon>
        <taxon>Tracheophyta</taxon>
        <taxon>Spermatophyta</taxon>
        <taxon>Magnoliopsida</taxon>
        <taxon>Liliopsida</taxon>
        <taxon>Asparagales</taxon>
        <taxon>Orchidaceae</taxon>
        <taxon>Epidendroideae</taxon>
        <taxon>Malaxideae</taxon>
        <taxon>Dendrobiinae</taxon>
        <taxon>Dendrobium</taxon>
    </lineage>
</organism>
<gene>
    <name evidence="6" type="primary">AAE11</name>
    <name evidence="6" type="ORF">MA16_Dca026636</name>
</gene>
<dbReference type="SUPFAM" id="SSF56801">
    <property type="entry name" value="Acetyl-CoA synthetase-like"/>
    <property type="match status" value="1"/>
</dbReference>